<organism evidence="1 2">
    <name type="scientific">Jaculus jaculus</name>
    <name type="common">Lesser Egyptian jerboa</name>
    <dbReference type="NCBI Taxonomy" id="51337"/>
    <lineage>
        <taxon>Eukaryota</taxon>
        <taxon>Metazoa</taxon>
        <taxon>Chordata</taxon>
        <taxon>Craniata</taxon>
        <taxon>Vertebrata</taxon>
        <taxon>Euteleostomi</taxon>
        <taxon>Mammalia</taxon>
        <taxon>Eutheria</taxon>
        <taxon>Euarchontoglires</taxon>
        <taxon>Glires</taxon>
        <taxon>Rodentia</taxon>
        <taxon>Myomorpha</taxon>
        <taxon>Dipodoidea</taxon>
        <taxon>Dipodidae</taxon>
        <taxon>Dipodinae</taxon>
        <taxon>Jaculus</taxon>
    </lineage>
</organism>
<dbReference type="OMA" id="MEALWQV"/>
<sequence length="570" mass="65728">KMSYENLNDIFDITRLMDYPTRSKEFRKAMAPVRLPLSCYKLPKEEFPPSPECWRQHPSKRNATPFCRANRPELCTDWRTLNDQRREREAQQILRKRRNVPRYLKESSQIKNLHLSMSKLTLRPKGKVGFLDPSKDLLKWQRLKELIDSLNSPREDEQCYAAQALGCLGITDNSVREALLKVAKTGPQKVKNEVCRTLAILGCLNKCVVQTLIKQLTGQDEQQRMETLIVLRVALNSWAAIPKDQQSEVGGEEVLVRVLQMLMSSSKTTAALEAALCLGFLRPCSNTAQEFLLQCLYQGPKSQRMKALRMLVKMMHIHSTAITKAILEQLCSSDALEDRFEATQMLKTIGLEQIQEQGLEELTFDLLKRKTHNEPFLAVRQAVAETVEELKMKPVMMNMVEEELKSPDATFRQEAVISLGVLGIRNIQVFHLLLDMLDAEENQNVKKSLQETLIVWASTYPRIYKRLNNRVFFIYETAKTVKAEPTRFRKEPMDPEEELCIQDFRRAKLNPLFIAKSCKKVGQKEKLPSSPLCFFKPQKQRPPATGSWKPKCRKQLRNLLKSQNKFGFRA</sequence>
<dbReference type="Proteomes" id="UP000694385">
    <property type="component" value="Unassembled WGS sequence"/>
</dbReference>
<dbReference type="InterPro" id="IPR016024">
    <property type="entry name" value="ARM-type_fold"/>
</dbReference>
<reference evidence="1" key="2">
    <citation type="submission" date="2025-09" db="UniProtKB">
        <authorList>
            <consortium name="Ensembl"/>
        </authorList>
    </citation>
    <scope>IDENTIFICATION</scope>
</reference>
<dbReference type="Gene3D" id="1.25.10.10">
    <property type="entry name" value="Leucine-rich Repeat Variant"/>
    <property type="match status" value="2"/>
</dbReference>
<dbReference type="AlphaFoldDB" id="A0A8C5NXV4"/>
<proteinExistence type="predicted"/>
<dbReference type="GO" id="GO:0034097">
    <property type="term" value="P:response to cytokine"/>
    <property type="evidence" value="ECO:0007669"/>
    <property type="project" value="Ensembl"/>
</dbReference>
<dbReference type="PANTHER" id="PTHR38323:SF1">
    <property type="entry name" value="PROTEIN HEATR9"/>
    <property type="match status" value="1"/>
</dbReference>
<dbReference type="Ensembl" id="ENSJJAT00000014833.1">
    <property type="protein sequence ID" value="ENSJJAP00000008406.1"/>
    <property type="gene ID" value="ENSJJAG00000012557.1"/>
</dbReference>
<reference evidence="1" key="1">
    <citation type="submission" date="2025-08" db="UniProtKB">
        <authorList>
            <consortium name="Ensembl"/>
        </authorList>
    </citation>
    <scope>IDENTIFICATION</scope>
</reference>
<dbReference type="SUPFAM" id="SSF48371">
    <property type="entry name" value="ARM repeat"/>
    <property type="match status" value="1"/>
</dbReference>
<dbReference type="GO" id="GO:0009615">
    <property type="term" value="P:response to virus"/>
    <property type="evidence" value="ECO:0007669"/>
    <property type="project" value="Ensembl"/>
</dbReference>
<keyword evidence="2" id="KW-1185">Reference proteome</keyword>
<evidence type="ECO:0000313" key="1">
    <source>
        <dbReference type="Ensembl" id="ENSJJAP00000008406.1"/>
    </source>
</evidence>
<dbReference type="GO" id="GO:0002244">
    <property type="term" value="P:hematopoietic progenitor cell differentiation"/>
    <property type="evidence" value="ECO:0007669"/>
    <property type="project" value="Ensembl"/>
</dbReference>
<evidence type="ECO:0000313" key="2">
    <source>
        <dbReference type="Proteomes" id="UP000694385"/>
    </source>
</evidence>
<name>A0A8C5NXV4_JACJA</name>
<protein>
    <submittedName>
        <fullName evidence="1">HEAT repeat containing 9</fullName>
    </submittedName>
</protein>
<gene>
    <name evidence="1" type="primary">Heatr9</name>
</gene>
<dbReference type="GeneTree" id="ENSGT00390000007247"/>
<dbReference type="InterPro" id="IPR011989">
    <property type="entry name" value="ARM-like"/>
</dbReference>
<accession>A0A8C5NXV4</accession>
<dbReference type="InterPro" id="IPR052873">
    <property type="entry name" value="HEATR9"/>
</dbReference>
<dbReference type="PANTHER" id="PTHR38323">
    <property type="entry name" value="PROTEIN HEATR9"/>
    <property type="match status" value="1"/>
</dbReference>